<comment type="caution">
    <text evidence="2">The sequence shown here is derived from an EMBL/GenBank/DDBJ whole genome shotgun (WGS) entry which is preliminary data.</text>
</comment>
<dbReference type="InterPro" id="IPR043993">
    <property type="entry name" value="T4SS_pilin"/>
</dbReference>
<dbReference type="Proteomes" id="UP000230214">
    <property type="component" value="Unassembled WGS sequence"/>
</dbReference>
<protein>
    <submittedName>
        <fullName evidence="2">Uncharacterized protein</fullName>
    </submittedName>
</protein>
<dbReference type="Pfam" id="PF18895">
    <property type="entry name" value="T4SS_pilin"/>
    <property type="match status" value="1"/>
</dbReference>
<evidence type="ECO:0000313" key="3">
    <source>
        <dbReference type="Proteomes" id="UP000230214"/>
    </source>
</evidence>
<feature type="transmembrane region" description="Helical" evidence="1">
    <location>
        <begin position="71"/>
        <end position="91"/>
    </location>
</feature>
<evidence type="ECO:0000313" key="2">
    <source>
        <dbReference type="EMBL" id="PIR43024.1"/>
    </source>
</evidence>
<keyword evidence="1" id="KW-0472">Membrane</keyword>
<gene>
    <name evidence="2" type="ORF">COV24_04845</name>
</gene>
<reference evidence="2 3" key="1">
    <citation type="submission" date="2017-09" db="EMBL/GenBank/DDBJ databases">
        <title>Depth-based differentiation of microbial function through sediment-hosted aquifers and enrichment of novel symbionts in the deep terrestrial subsurface.</title>
        <authorList>
            <person name="Probst A.J."/>
            <person name="Ladd B."/>
            <person name="Jarett J.K."/>
            <person name="Geller-Mcgrath D.E."/>
            <person name="Sieber C.M."/>
            <person name="Emerson J.B."/>
            <person name="Anantharaman K."/>
            <person name="Thomas B.C."/>
            <person name="Malmstrom R."/>
            <person name="Stieglmeier M."/>
            <person name="Klingl A."/>
            <person name="Woyke T."/>
            <person name="Ryan C.M."/>
            <person name="Banfield J.F."/>
        </authorList>
    </citation>
    <scope>NUCLEOTIDE SEQUENCE [LARGE SCALE GENOMIC DNA]</scope>
    <source>
        <strain evidence="2">CG10_big_fil_rev_8_21_14_0_10_32_10</strain>
    </source>
</reference>
<dbReference type="EMBL" id="PCXU01000043">
    <property type="protein sequence ID" value="PIR43024.1"/>
    <property type="molecule type" value="Genomic_DNA"/>
</dbReference>
<keyword evidence="1" id="KW-0812">Transmembrane</keyword>
<accession>A0A2H0RAF9</accession>
<proteinExistence type="predicted"/>
<dbReference type="AlphaFoldDB" id="A0A2H0RAF9"/>
<organism evidence="2 3">
    <name type="scientific">candidate division WWE3 bacterium CG10_big_fil_rev_8_21_14_0_10_32_10</name>
    <dbReference type="NCBI Taxonomy" id="1975090"/>
    <lineage>
        <taxon>Bacteria</taxon>
        <taxon>Katanobacteria</taxon>
    </lineage>
</organism>
<keyword evidence="1" id="KW-1133">Transmembrane helix</keyword>
<sequence length="97" mass="10458">MSSFKDLDLGIGKLLGINNISDLFNLLINTFFVFGVSLALLFVIISGIKWITSNGDPTKAQEARQTLTNSIIGLIIVVSFMTIVNVVLSLIGSKLNS</sequence>
<feature type="transmembrane region" description="Helical" evidence="1">
    <location>
        <begin position="23"/>
        <end position="51"/>
    </location>
</feature>
<name>A0A2H0RAF9_UNCKA</name>
<evidence type="ECO:0000256" key="1">
    <source>
        <dbReference type="SAM" id="Phobius"/>
    </source>
</evidence>